<dbReference type="AlphaFoldDB" id="A0AAN8WCL3"/>
<evidence type="ECO:0000256" key="1">
    <source>
        <dbReference type="SAM" id="Phobius"/>
    </source>
</evidence>
<dbReference type="PANTHER" id="PTHR31133:SF9">
    <property type="entry name" value="TRANSMEMBRANE PROTEIN"/>
    <property type="match status" value="1"/>
</dbReference>
<evidence type="ECO:0000313" key="3">
    <source>
        <dbReference type="Proteomes" id="UP001370490"/>
    </source>
</evidence>
<sequence>MGDSKGFLTYLCYSIFFFPVFVLLFVLGILKGGIFSPFVFLVIAFGNIVVLIGLWPYHLVWSIYCMARTKKFGPCMKGLLILTVPIQIALWTVIGVVGSVVMGIGYGFVWPVMETFRAVSKEGDSFGTKLFKCFTAGTWSNVWGACTIVRDFADFSFHSYFSVMEGLLESKGECPIELKVTQIPGCILSAILGVAVDVPMITLIMLYKSPILLFKGWKRLLHDLVGREGPFLETESSTKRGLLYVIAAISLFDEYTNDFLYLPEGSCFPRPRFRARESSASTFFPVKGLHEQLTNSNSKGPPTRTPSEKAKSLSAVMIWNNYFRACSHFGKELLRDGAIGIADLRSWQNSKNKIVNIGIPAYAFMDCFLRSINSGSSGFLMRDNVELTSSNRPEGRVFDWMFEPMSIMKEQLKSLNLIEAEEHYIYKFCLYSGDTARVEAWQNGGYPPEDKIRRAQLEGICRRLLGFCLTLSRLPTSHRRFHVVVREIEQEAKHLSADNGADVSETV</sequence>
<accession>A0AAN8WCL3</accession>
<feature type="transmembrane region" description="Helical" evidence="1">
    <location>
        <begin position="35"/>
        <end position="57"/>
    </location>
</feature>
<dbReference type="EMBL" id="JBAMMX010000002">
    <property type="protein sequence ID" value="KAK6946176.1"/>
    <property type="molecule type" value="Genomic_DNA"/>
</dbReference>
<dbReference type="PANTHER" id="PTHR31133">
    <property type="entry name" value="MEMBRANE PROTEIN"/>
    <property type="match status" value="1"/>
</dbReference>
<proteinExistence type="predicted"/>
<feature type="transmembrane region" description="Helical" evidence="1">
    <location>
        <begin position="7"/>
        <end position="29"/>
    </location>
</feature>
<gene>
    <name evidence="2" type="ORF">RJ641_013720</name>
</gene>
<comment type="caution">
    <text evidence="2">The sequence shown here is derived from an EMBL/GenBank/DDBJ whole genome shotgun (WGS) entry which is preliminary data.</text>
</comment>
<feature type="transmembrane region" description="Helical" evidence="1">
    <location>
        <begin position="78"/>
        <end position="109"/>
    </location>
</feature>
<organism evidence="2 3">
    <name type="scientific">Dillenia turbinata</name>
    <dbReference type="NCBI Taxonomy" id="194707"/>
    <lineage>
        <taxon>Eukaryota</taxon>
        <taxon>Viridiplantae</taxon>
        <taxon>Streptophyta</taxon>
        <taxon>Embryophyta</taxon>
        <taxon>Tracheophyta</taxon>
        <taxon>Spermatophyta</taxon>
        <taxon>Magnoliopsida</taxon>
        <taxon>eudicotyledons</taxon>
        <taxon>Gunneridae</taxon>
        <taxon>Pentapetalae</taxon>
        <taxon>Dilleniales</taxon>
        <taxon>Dilleniaceae</taxon>
        <taxon>Dillenia</taxon>
    </lineage>
</organism>
<dbReference type="Proteomes" id="UP001370490">
    <property type="component" value="Unassembled WGS sequence"/>
</dbReference>
<reference evidence="2 3" key="1">
    <citation type="submission" date="2023-12" db="EMBL/GenBank/DDBJ databases">
        <title>A high-quality genome assembly for Dillenia turbinata (Dilleniales).</title>
        <authorList>
            <person name="Chanderbali A."/>
        </authorList>
    </citation>
    <scope>NUCLEOTIDE SEQUENCE [LARGE SCALE GENOMIC DNA]</scope>
    <source>
        <strain evidence="2">LSX21</strain>
        <tissue evidence="2">Leaf</tissue>
    </source>
</reference>
<keyword evidence="3" id="KW-1185">Reference proteome</keyword>
<keyword evidence="1" id="KW-1133">Transmembrane helix</keyword>
<evidence type="ECO:0000313" key="2">
    <source>
        <dbReference type="EMBL" id="KAK6946176.1"/>
    </source>
</evidence>
<keyword evidence="1" id="KW-0472">Membrane</keyword>
<dbReference type="InterPro" id="IPR040229">
    <property type="entry name" value="At3g27390-like"/>
</dbReference>
<keyword evidence="1" id="KW-0812">Transmembrane</keyword>
<name>A0AAN8WCL3_9MAGN</name>
<protein>
    <submittedName>
        <fullName evidence="2">Uncharacterized protein</fullName>
    </submittedName>
</protein>